<reference evidence="5" key="1">
    <citation type="submission" date="2020-06" db="EMBL/GenBank/DDBJ databases">
        <title>Paenibacillus sp. nov., isolated from soil.</title>
        <authorList>
            <person name="Seo Y.L."/>
        </authorList>
    </citation>
    <scope>NUCLEOTIDE SEQUENCE [LARGE SCALE GENOMIC DNA]</scope>
    <source>
        <strain evidence="5">JW14</strain>
    </source>
</reference>
<gene>
    <name evidence="5" type="ORF">HPT30_09180</name>
</gene>
<dbReference type="PROSITE" id="PS51257">
    <property type="entry name" value="PROKAR_LIPOPROTEIN"/>
    <property type="match status" value="1"/>
</dbReference>
<sequence length="212" mass="22211">MNKMATMNVLAVLAATLLLSACGAKPESVANGGTPSASPSATAQVEPTVAPTTVPTEQPTAAPTEEPTKLPTAVPTAVPTDLASTPDGSGAKAGDAEPNDGAQTDQQILIVIDQTPKPIEGNSFDFAIKQRPEGYALSQIEWKSGKNDIVNTLQEAVEHGQSGGDGFYISGDGQFMGFIYPDSMKGEQGEVKFTFKNDQGQKLTWKKTITLK</sequence>
<dbReference type="EMBL" id="JABWCS010000201">
    <property type="protein sequence ID" value="NUU60514.1"/>
    <property type="molecule type" value="Genomic_DNA"/>
</dbReference>
<feature type="region of interest" description="Disordered" evidence="3">
    <location>
        <begin position="27"/>
        <end position="102"/>
    </location>
</feature>
<evidence type="ECO:0000256" key="2">
    <source>
        <dbReference type="ARBA" id="ARBA00022737"/>
    </source>
</evidence>
<keyword evidence="2" id="KW-0677">Repeat</keyword>
<keyword evidence="1 4" id="KW-0732">Signal</keyword>
<organism evidence="5 6">
    <name type="scientific">Paenibacillus agri</name>
    <dbReference type="NCBI Taxonomy" id="2744309"/>
    <lineage>
        <taxon>Bacteria</taxon>
        <taxon>Bacillati</taxon>
        <taxon>Bacillota</taxon>
        <taxon>Bacilli</taxon>
        <taxon>Bacillales</taxon>
        <taxon>Paenibacillaceae</taxon>
        <taxon>Paenibacillus</taxon>
    </lineage>
</organism>
<feature type="signal peptide" evidence="4">
    <location>
        <begin position="1"/>
        <end position="24"/>
    </location>
</feature>
<keyword evidence="6" id="KW-1185">Reference proteome</keyword>
<evidence type="ECO:0000256" key="4">
    <source>
        <dbReference type="SAM" id="SignalP"/>
    </source>
</evidence>
<dbReference type="RefSeq" id="WP_175371096.1">
    <property type="nucleotide sequence ID" value="NZ_JABWCS010000201.1"/>
</dbReference>
<evidence type="ECO:0000313" key="6">
    <source>
        <dbReference type="Proteomes" id="UP000564806"/>
    </source>
</evidence>
<evidence type="ECO:0000256" key="1">
    <source>
        <dbReference type="ARBA" id="ARBA00022729"/>
    </source>
</evidence>
<evidence type="ECO:0000256" key="3">
    <source>
        <dbReference type="SAM" id="MobiDB-lite"/>
    </source>
</evidence>
<comment type="caution">
    <text evidence="5">The sequence shown here is derived from an EMBL/GenBank/DDBJ whole genome shotgun (WGS) entry which is preliminary data.</text>
</comment>
<feature type="compositionally biased region" description="Polar residues" evidence="3">
    <location>
        <begin position="31"/>
        <end position="40"/>
    </location>
</feature>
<proteinExistence type="predicted"/>
<dbReference type="Pfam" id="PF04886">
    <property type="entry name" value="PT"/>
    <property type="match status" value="1"/>
</dbReference>
<dbReference type="AlphaFoldDB" id="A0A850EMB9"/>
<feature type="chain" id="PRO_5039633747" evidence="4">
    <location>
        <begin position="25"/>
        <end position="212"/>
    </location>
</feature>
<dbReference type="InterPro" id="IPR006970">
    <property type="entry name" value="PT"/>
</dbReference>
<dbReference type="Proteomes" id="UP000564806">
    <property type="component" value="Unassembled WGS sequence"/>
</dbReference>
<accession>A0A850EMB9</accession>
<name>A0A850EMB9_9BACL</name>
<feature type="compositionally biased region" description="Low complexity" evidence="3">
    <location>
        <begin position="41"/>
        <end position="65"/>
    </location>
</feature>
<evidence type="ECO:0000313" key="5">
    <source>
        <dbReference type="EMBL" id="NUU60514.1"/>
    </source>
</evidence>
<protein>
    <submittedName>
        <fullName evidence="5">PT domain-containing protein</fullName>
    </submittedName>
</protein>